<dbReference type="GO" id="GO:0004357">
    <property type="term" value="F:glutamate-cysteine ligase activity"/>
    <property type="evidence" value="ECO:0007669"/>
    <property type="project" value="UniProtKB-EC"/>
</dbReference>
<evidence type="ECO:0000313" key="3">
    <source>
        <dbReference type="Proteomes" id="UP000285875"/>
    </source>
</evidence>
<evidence type="ECO:0000313" key="2">
    <source>
        <dbReference type="EMBL" id="AZZ38554.1"/>
    </source>
</evidence>
<dbReference type="InterPro" id="IPR014746">
    <property type="entry name" value="Gln_synth/guanido_kin_cat_dom"/>
</dbReference>
<dbReference type="PANTHER" id="PTHR36510">
    <property type="entry name" value="GLUTAMATE--CYSTEINE LIGASE 2-RELATED"/>
    <property type="match status" value="1"/>
</dbReference>
<evidence type="ECO:0000256" key="1">
    <source>
        <dbReference type="ARBA" id="ARBA00048819"/>
    </source>
</evidence>
<sequence length="492" mass="54374">MGRDTSSVTYTHAERTRYRITMRENLETFARYLPKAEFAPAGSIGMEMEMNLIDADGRPVRRATDTLAAIGSQDFTTELGAHNLELNLPAFPVKGDNLDRVEQALRARLALAQERAGQIGVRLLPIGILPTLTAEDLRHPHWRNPENRYQALDHAILEARGEDITIQIQGDDETDLVFSSIAPESACTSVQLHLQVTPSNFAPTWNAAQAIAGPQVALSANSPFFLGNAGWAESRIPVFSQAADTRPPEFITQGVRPRVWFGERWINTVFDLWEENVRYFPAILPESRQAAGTSLLTEGAAPRLHELVLHNGTVWRWNRPIYDAGGGGRPNLRVENRVLAAGPTIADQMADAAFFYGLVSRLARQVRPIWSRMPFADAEANFTACAQHGLDAEVRWPGLGRVPVAELLADVLIPLAATGLEMLEVDPGLIGHYMSVVRERAVSGHNGAAWQRHVVSQLESKGLSRAEALVRMTCLYRDNQHIGEPVHTWSVS</sequence>
<dbReference type="KEGG" id="aji:C0Z10_00960"/>
<dbReference type="GO" id="GO:0042398">
    <property type="term" value="P:modified amino acid biosynthetic process"/>
    <property type="evidence" value="ECO:0007669"/>
    <property type="project" value="InterPro"/>
</dbReference>
<dbReference type="PANTHER" id="PTHR36510:SF3">
    <property type="entry name" value="CONSERVED PROTEIN"/>
    <property type="match status" value="1"/>
</dbReference>
<accession>A0A3Q9UHT9</accession>
<dbReference type="InterPro" id="IPR006336">
    <property type="entry name" value="GCS2"/>
</dbReference>
<dbReference type="EMBL" id="CP025570">
    <property type="protein sequence ID" value="AZZ38554.1"/>
    <property type="molecule type" value="Genomic_DNA"/>
</dbReference>
<dbReference type="PIRSF" id="PIRSF012666">
    <property type="entry name" value="UCP012666"/>
    <property type="match status" value="1"/>
</dbReference>
<comment type="catalytic activity">
    <reaction evidence="1">
        <text>L-cysteine + L-glutamate + ATP = gamma-L-glutamyl-L-cysteine + ADP + phosphate + H(+)</text>
        <dbReference type="Rhea" id="RHEA:13285"/>
        <dbReference type="ChEBI" id="CHEBI:15378"/>
        <dbReference type="ChEBI" id="CHEBI:29985"/>
        <dbReference type="ChEBI" id="CHEBI:30616"/>
        <dbReference type="ChEBI" id="CHEBI:35235"/>
        <dbReference type="ChEBI" id="CHEBI:43474"/>
        <dbReference type="ChEBI" id="CHEBI:58173"/>
        <dbReference type="ChEBI" id="CHEBI:456216"/>
        <dbReference type="EC" id="6.3.2.2"/>
    </reaction>
</comment>
<dbReference type="InterPro" id="IPR016602">
    <property type="entry name" value="UCP012666"/>
</dbReference>
<reference evidence="3" key="1">
    <citation type="submission" date="2017-12" db="EMBL/GenBank/DDBJ databases">
        <title>Whole genome sequencing of Acidipropionibacterium jensenii strains JS279 and JS280.</title>
        <authorList>
            <person name="Deptula P."/>
            <person name="Laine P."/>
            <person name="Smolander O.-P."/>
            <person name="Paulin L."/>
            <person name="Auvinen P."/>
            <person name="Varmanen P."/>
        </authorList>
    </citation>
    <scope>NUCLEOTIDE SEQUENCE [LARGE SCALE GENOMIC DNA]</scope>
    <source>
        <strain evidence="3">JS280</strain>
    </source>
</reference>
<keyword evidence="2" id="KW-0436">Ligase</keyword>
<dbReference type="InterPro" id="IPR050141">
    <property type="entry name" value="GCL_type2/YbdK_subfam"/>
</dbReference>
<dbReference type="AlphaFoldDB" id="A0A3Q9UHT9"/>
<proteinExistence type="predicted"/>
<dbReference type="Proteomes" id="UP000285875">
    <property type="component" value="Chromosome"/>
</dbReference>
<name>A0A3Q9UHT9_9ACTN</name>
<organism evidence="2 3">
    <name type="scientific">Acidipropionibacterium jensenii</name>
    <dbReference type="NCBI Taxonomy" id="1749"/>
    <lineage>
        <taxon>Bacteria</taxon>
        <taxon>Bacillati</taxon>
        <taxon>Actinomycetota</taxon>
        <taxon>Actinomycetes</taxon>
        <taxon>Propionibacteriales</taxon>
        <taxon>Propionibacteriaceae</taxon>
        <taxon>Acidipropionibacterium</taxon>
    </lineage>
</organism>
<dbReference type="SUPFAM" id="SSF55931">
    <property type="entry name" value="Glutamine synthetase/guanido kinase"/>
    <property type="match status" value="1"/>
</dbReference>
<protein>
    <submittedName>
        <fullName evidence="2">Glutamate--cysteine ligase</fullName>
    </submittedName>
</protein>
<dbReference type="Pfam" id="PF04107">
    <property type="entry name" value="GCS2"/>
    <property type="match status" value="1"/>
</dbReference>
<dbReference type="Gene3D" id="3.30.590.20">
    <property type="match status" value="1"/>
</dbReference>
<gene>
    <name evidence="2" type="ORF">C0Z10_00960</name>
</gene>
<dbReference type="RefSeq" id="WP_097798159.1">
    <property type="nucleotide sequence ID" value="NZ_CP025570.1"/>
</dbReference>